<feature type="domain" description="PAS" evidence="1">
    <location>
        <begin position="10"/>
        <end position="81"/>
    </location>
</feature>
<dbReference type="InterPro" id="IPR029787">
    <property type="entry name" value="Nucleotide_cyclase"/>
</dbReference>
<dbReference type="Pfam" id="PF00990">
    <property type="entry name" value="GGDEF"/>
    <property type="match status" value="1"/>
</dbReference>
<dbReference type="Pfam" id="PF08448">
    <property type="entry name" value="PAS_4"/>
    <property type="match status" value="1"/>
</dbReference>
<dbReference type="FunFam" id="3.30.70.270:FF:000001">
    <property type="entry name" value="Diguanylate cyclase domain protein"/>
    <property type="match status" value="1"/>
</dbReference>
<feature type="domain" description="PAC" evidence="2">
    <location>
        <begin position="473"/>
        <end position="526"/>
    </location>
</feature>
<keyword evidence="6" id="KW-1185">Reference proteome</keyword>
<dbReference type="Pfam" id="PF00563">
    <property type="entry name" value="EAL"/>
    <property type="match status" value="1"/>
</dbReference>
<dbReference type="Gene3D" id="3.20.20.450">
    <property type="entry name" value="EAL domain"/>
    <property type="match status" value="1"/>
</dbReference>
<feature type="domain" description="PAC" evidence="2">
    <location>
        <begin position="88"/>
        <end position="138"/>
    </location>
</feature>
<name>A0A4R3HTS8_PAULE</name>
<dbReference type="PANTHER" id="PTHR44757:SF2">
    <property type="entry name" value="BIOFILM ARCHITECTURE MAINTENANCE PROTEIN MBAA"/>
    <property type="match status" value="1"/>
</dbReference>
<dbReference type="Proteomes" id="UP000295382">
    <property type="component" value="Unassembled WGS sequence"/>
</dbReference>
<dbReference type="InterPro" id="IPR035919">
    <property type="entry name" value="EAL_sf"/>
</dbReference>
<dbReference type="SMART" id="SM00091">
    <property type="entry name" value="PAS"/>
    <property type="match status" value="4"/>
</dbReference>
<dbReference type="EMBL" id="SLZQ01000006">
    <property type="protein sequence ID" value="TCS36606.1"/>
    <property type="molecule type" value="Genomic_DNA"/>
</dbReference>
<dbReference type="SMART" id="SM00267">
    <property type="entry name" value="GGDEF"/>
    <property type="match status" value="1"/>
</dbReference>
<dbReference type="GO" id="GO:0003824">
    <property type="term" value="F:catalytic activity"/>
    <property type="evidence" value="ECO:0007669"/>
    <property type="project" value="UniProtKB-ARBA"/>
</dbReference>
<evidence type="ECO:0000259" key="1">
    <source>
        <dbReference type="PROSITE" id="PS50112"/>
    </source>
</evidence>
<dbReference type="SUPFAM" id="SSF55785">
    <property type="entry name" value="PYP-like sensor domain (PAS domain)"/>
    <property type="match status" value="4"/>
</dbReference>
<dbReference type="SMART" id="SM00052">
    <property type="entry name" value="EAL"/>
    <property type="match status" value="1"/>
</dbReference>
<dbReference type="SUPFAM" id="SSF55073">
    <property type="entry name" value="Nucleotide cyclase"/>
    <property type="match status" value="1"/>
</dbReference>
<dbReference type="RefSeq" id="WP_165973796.1">
    <property type="nucleotide sequence ID" value="NZ_SLZQ01000006.1"/>
</dbReference>
<proteinExistence type="predicted"/>
<dbReference type="Pfam" id="PF00989">
    <property type="entry name" value="PAS"/>
    <property type="match status" value="3"/>
</dbReference>
<dbReference type="NCBIfam" id="TIGR00229">
    <property type="entry name" value="sensory_box"/>
    <property type="match status" value="3"/>
</dbReference>
<dbReference type="InterPro" id="IPR000700">
    <property type="entry name" value="PAS-assoc_C"/>
</dbReference>
<dbReference type="InterPro" id="IPR013767">
    <property type="entry name" value="PAS_fold"/>
</dbReference>
<dbReference type="SUPFAM" id="SSF141868">
    <property type="entry name" value="EAL domain-like"/>
    <property type="match status" value="1"/>
</dbReference>
<dbReference type="PROSITE" id="PS50113">
    <property type="entry name" value="PAC"/>
    <property type="match status" value="3"/>
</dbReference>
<evidence type="ECO:0000313" key="6">
    <source>
        <dbReference type="Proteomes" id="UP000295382"/>
    </source>
</evidence>
<dbReference type="InterPro" id="IPR035965">
    <property type="entry name" value="PAS-like_dom_sf"/>
</dbReference>
<dbReference type="CDD" id="cd01949">
    <property type="entry name" value="GGDEF"/>
    <property type="match status" value="1"/>
</dbReference>
<feature type="domain" description="GGDEF" evidence="4">
    <location>
        <begin position="558"/>
        <end position="691"/>
    </location>
</feature>
<accession>A0A4R3HTS8</accession>
<sequence length="973" mass="110432">MHLLPEVSQDSQLYRLILDNALDAFVAIDEHSLILEWSQQAEHLFGWKRHEVLGRPLTDTIIPKRYRDAHLKGMQRYLHTGEQKMSGRRVEVPACRKDGSEFPAELAITPIRQDGHILFSASLRDLSRSKALEQRFNQHAGLTRAILDCMPDAVAVADMSGKLILVNPAAQRLLNLPPTDAKPDQTYHQYSLLHPDTHVPFTDSQRPMVRALHGEHVQGIHALVRHENLSEDGWVSINARPLTDDDGNPIGGIVVLHDISELRRRENELRQQAHVLHKRVSLLELSHDAIITSDMDDIITFWNHRAENLYGISREEALGCNYNELLQTSYPIPLAEIKAIVHEQRRWQGEVRQRARDDREIIVLSQWALELKEGIPWRYLQTHTDITQTVRTERALRESQENYRLLVETTIDFAIVVMDRDGAITSWNPGAEQILGMPAQEAIGRSMEDFFTPEDRDTGRIRQEMHSAEKAGRAEDVRWHMRKDGTRFWANGVMMPLRNEDGSLRGFVKVMRDQTAARLAEEQTQFLANHDMLTGLANRVHFSNQLHHAIAHSERTHIPLAVLMMDLDRFKYVNDTFGHHVGDLLLKEVSTRILSTVRETDTVARLGGDEFIVIQTNATQPAAAMTLAKKLVHELSRPYQLEGNEIIIGTSIGISSFPTDAKNAVDLVKHADLALYQAKSAGRGTFKCYTVALSEEKDWKKNREQALREALERKKFSLYYQPQIDLTSWKITTVEALLRWQPDEMEMVLPGEFLDLAEESGLIVKIGEWALRQACRQAKQWLDKGMSPMRISLNCSARQFSDPEFVGSILPVLSETGLDPSCLELEVTASLFATHPQIKEQLVRLRNEGVHIIIDNYGTGTVALIDLKEFEVDGLKIDKAFVQHLPHRRQDSAIATAIISLAHELGIHVSAGGVETAEQLAYLKARDCTSVQGFLFSPPVPAEKFEQLMLSGHWSRINRMPQMNDSSTFKDLH</sequence>
<organism evidence="5 6">
    <name type="scientific">Paucimonas lemoignei</name>
    <name type="common">Pseudomonas lemoignei</name>
    <dbReference type="NCBI Taxonomy" id="29443"/>
    <lineage>
        <taxon>Bacteria</taxon>
        <taxon>Pseudomonadati</taxon>
        <taxon>Pseudomonadota</taxon>
        <taxon>Betaproteobacteria</taxon>
        <taxon>Burkholderiales</taxon>
        <taxon>Burkholderiaceae</taxon>
        <taxon>Paucimonas</taxon>
    </lineage>
</organism>
<reference evidence="5 6" key="1">
    <citation type="submission" date="2019-03" db="EMBL/GenBank/DDBJ databases">
        <title>Genomic Encyclopedia of Type Strains, Phase IV (KMG-IV): sequencing the most valuable type-strain genomes for metagenomic binning, comparative biology and taxonomic classification.</title>
        <authorList>
            <person name="Goeker M."/>
        </authorList>
    </citation>
    <scope>NUCLEOTIDE SEQUENCE [LARGE SCALE GENOMIC DNA]</scope>
    <source>
        <strain evidence="5 6">DSM 7445</strain>
    </source>
</reference>
<dbReference type="GO" id="GO:0006355">
    <property type="term" value="P:regulation of DNA-templated transcription"/>
    <property type="evidence" value="ECO:0007669"/>
    <property type="project" value="InterPro"/>
</dbReference>
<protein>
    <submittedName>
        <fullName evidence="5">PAS domain S-box-containing protein/diguanylate cyclase (GGDEF)-like protein</fullName>
    </submittedName>
</protein>
<dbReference type="InterPro" id="IPR013656">
    <property type="entry name" value="PAS_4"/>
</dbReference>
<dbReference type="PROSITE" id="PS50883">
    <property type="entry name" value="EAL"/>
    <property type="match status" value="1"/>
</dbReference>
<dbReference type="PROSITE" id="PS50887">
    <property type="entry name" value="GGDEF"/>
    <property type="match status" value="1"/>
</dbReference>
<dbReference type="InterPro" id="IPR000160">
    <property type="entry name" value="GGDEF_dom"/>
</dbReference>
<dbReference type="InterPro" id="IPR043128">
    <property type="entry name" value="Rev_trsase/Diguanyl_cyclase"/>
</dbReference>
<dbReference type="InterPro" id="IPR001633">
    <property type="entry name" value="EAL_dom"/>
</dbReference>
<comment type="caution">
    <text evidence="5">The sequence shown here is derived from an EMBL/GenBank/DDBJ whole genome shotgun (WGS) entry which is preliminary data.</text>
</comment>
<dbReference type="PROSITE" id="PS50112">
    <property type="entry name" value="PAS"/>
    <property type="match status" value="4"/>
</dbReference>
<dbReference type="Gene3D" id="3.30.70.270">
    <property type="match status" value="1"/>
</dbReference>
<dbReference type="NCBIfam" id="TIGR00254">
    <property type="entry name" value="GGDEF"/>
    <property type="match status" value="1"/>
</dbReference>
<evidence type="ECO:0000259" key="4">
    <source>
        <dbReference type="PROSITE" id="PS50887"/>
    </source>
</evidence>
<dbReference type="PANTHER" id="PTHR44757">
    <property type="entry name" value="DIGUANYLATE CYCLASE DGCP"/>
    <property type="match status" value="1"/>
</dbReference>
<dbReference type="SMART" id="SM00086">
    <property type="entry name" value="PAC"/>
    <property type="match status" value="4"/>
</dbReference>
<dbReference type="InterPro" id="IPR000014">
    <property type="entry name" value="PAS"/>
</dbReference>
<dbReference type="AlphaFoldDB" id="A0A4R3HTS8"/>
<feature type="domain" description="EAL" evidence="3">
    <location>
        <begin position="700"/>
        <end position="953"/>
    </location>
</feature>
<feature type="domain" description="PAS" evidence="1">
    <location>
        <begin position="399"/>
        <end position="457"/>
    </location>
</feature>
<evidence type="ECO:0000313" key="5">
    <source>
        <dbReference type="EMBL" id="TCS36606.1"/>
    </source>
</evidence>
<dbReference type="InterPro" id="IPR001610">
    <property type="entry name" value="PAC"/>
</dbReference>
<feature type="domain" description="PAS" evidence="1">
    <location>
        <begin position="144"/>
        <end position="215"/>
    </location>
</feature>
<dbReference type="Gene3D" id="3.30.450.20">
    <property type="entry name" value="PAS domain"/>
    <property type="match status" value="4"/>
</dbReference>
<evidence type="ECO:0000259" key="3">
    <source>
        <dbReference type="PROSITE" id="PS50883"/>
    </source>
</evidence>
<feature type="domain" description="PAC" evidence="2">
    <location>
        <begin position="218"/>
        <end position="271"/>
    </location>
</feature>
<dbReference type="CDD" id="cd00130">
    <property type="entry name" value="PAS"/>
    <property type="match status" value="4"/>
</dbReference>
<dbReference type="CDD" id="cd01948">
    <property type="entry name" value="EAL"/>
    <property type="match status" value="1"/>
</dbReference>
<dbReference type="InterPro" id="IPR052155">
    <property type="entry name" value="Biofilm_reg_signaling"/>
</dbReference>
<gene>
    <name evidence="5" type="ORF">EDC30_106148</name>
</gene>
<feature type="domain" description="PAS" evidence="1">
    <location>
        <begin position="282"/>
        <end position="319"/>
    </location>
</feature>
<evidence type="ECO:0000259" key="2">
    <source>
        <dbReference type="PROSITE" id="PS50113"/>
    </source>
</evidence>